<organism evidence="1 2">
    <name type="scientific">Pristionchus entomophagus</name>
    <dbReference type="NCBI Taxonomy" id="358040"/>
    <lineage>
        <taxon>Eukaryota</taxon>
        <taxon>Metazoa</taxon>
        <taxon>Ecdysozoa</taxon>
        <taxon>Nematoda</taxon>
        <taxon>Chromadorea</taxon>
        <taxon>Rhabditida</taxon>
        <taxon>Rhabditina</taxon>
        <taxon>Diplogasteromorpha</taxon>
        <taxon>Diplogasteroidea</taxon>
        <taxon>Neodiplogasteridae</taxon>
        <taxon>Pristionchus</taxon>
    </lineage>
</organism>
<name>A0AAV5UAU4_9BILA</name>
<dbReference type="InterPro" id="IPR036383">
    <property type="entry name" value="TSP1_rpt_sf"/>
</dbReference>
<dbReference type="PANTHER" id="PTHR31936:SF2">
    <property type="entry name" value="FLO11 DOMAIN-CONTAINING PROTEIN"/>
    <property type="match status" value="1"/>
</dbReference>
<proteinExistence type="predicted"/>
<keyword evidence="2" id="KW-1185">Reference proteome</keyword>
<gene>
    <name evidence="1" type="ORF">PENTCL1PPCAC_25408</name>
</gene>
<feature type="non-terminal residue" evidence="1">
    <location>
        <position position="96"/>
    </location>
</feature>
<dbReference type="Gene3D" id="2.20.100.10">
    <property type="entry name" value="Thrombospondin type-1 (TSP1) repeat"/>
    <property type="match status" value="1"/>
</dbReference>
<dbReference type="InterPro" id="IPR000884">
    <property type="entry name" value="TSP1_rpt"/>
</dbReference>
<evidence type="ECO:0000313" key="1">
    <source>
        <dbReference type="EMBL" id="GMT03234.1"/>
    </source>
</evidence>
<dbReference type="PANTHER" id="PTHR31936">
    <property type="entry name" value="PROTEIN CBG18744"/>
    <property type="match status" value="1"/>
</dbReference>
<reference evidence="1" key="1">
    <citation type="submission" date="2023-10" db="EMBL/GenBank/DDBJ databases">
        <title>Genome assembly of Pristionchus species.</title>
        <authorList>
            <person name="Yoshida K."/>
            <person name="Sommer R.J."/>
        </authorList>
    </citation>
    <scope>NUCLEOTIDE SEQUENCE</scope>
    <source>
        <strain evidence="1">RS0144</strain>
    </source>
</reference>
<accession>A0AAV5UAU4</accession>
<dbReference type="PROSITE" id="PS50092">
    <property type="entry name" value="TSP1"/>
    <property type="match status" value="1"/>
</dbReference>
<dbReference type="EMBL" id="BTSX01000006">
    <property type="protein sequence ID" value="GMT03234.1"/>
    <property type="molecule type" value="Genomic_DNA"/>
</dbReference>
<dbReference type="Proteomes" id="UP001432027">
    <property type="component" value="Unassembled WGS sequence"/>
</dbReference>
<evidence type="ECO:0000313" key="2">
    <source>
        <dbReference type="Proteomes" id="UP001432027"/>
    </source>
</evidence>
<feature type="non-terminal residue" evidence="1">
    <location>
        <position position="1"/>
    </location>
</feature>
<dbReference type="AlphaFoldDB" id="A0AAV5UAU4"/>
<dbReference type="SUPFAM" id="SSF82895">
    <property type="entry name" value="TSP-1 type 1 repeat"/>
    <property type="match status" value="1"/>
</dbReference>
<protein>
    <submittedName>
        <fullName evidence="1">Uncharacterized protein</fullName>
    </submittedName>
</protein>
<comment type="caution">
    <text evidence="1">The sequence shown here is derived from an EMBL/GenBank/DDBJ whole genome shotgun (WGS) entry which is preliminary data.</text>
</comment>
<sequence length="96" mass="10063">CPGHGVWSEWTTTGHCASSCGACDVVTRRRTCTTRCGGCPCSGPSEDIGPCGLALCPFPVRMTGTCCKPFKKSINHQTSNFFCGTDSVPPLECSNG</sequence>